<dbReference type="EMBL" id="ALBS01000059">
    <property type="protein sequence ID" value="EJT51293.1"/>
    <property type="molecule type" value="Genomic_DNA"/>
</dbReference>
<comment type="caution">
    <text evidence="2">The sequence shown here is derived from an EMBL/GenBank/DDBJ whole genome shotgun (WGS) entry which is preliminary data.</text>
</comment>
<evidence type="ECO:0000256" key="1">
    <source>
        <dbReference type="SAM" id="MobiDB-lite"/>
    </source>
</evidence>
<organism evidence="2 3">
    <name type="scientific">Trichosporon asahii var. asahii (strain ATCC 90039 / CBS 2479 / JCM 2466 / KCTC 7840 / NBRC 103889/ NCYC 2677 / UAMH 7654)</name>
    <name type="common">Yeast</name>
    <dbReference type="NCBI Taxonomy" id="1186058"/>
    <lineage>
        <taxon>Eukaryota</taxon>
        <taxon>Fungi</taxon>
        <taxon>Dikarya</taxon>
        <taxon>Basidiomycota</taxon>
        <taxon>Agaricomycotina</taxon>
        <taxon>Tremellomycetes</taxon>
        <taxon>Trichosporonales</taxon>
        <taxon>Trichosporonaceae</taxon>
        <taxon>Trichosporon</taxon>
    </lineage>
</organism>
<dbReference type="KEGG" id="tasa:A1Q1_07474"/>
<feature type="compositionally biased region" description="Low complexity" evidence="1">
    <location>
        <begin position="32"/>
        <end position="43"/>
    </location>
</feature>
<feature type="region of interest" description="Disordered" evidence="1">
    <location>
        <begin position="25"/>
        <end position="49"/>
    </location>
</feature>
<dbReference type="AlphaFoldDB" id="J5R8Q7"/>
<evidence type="ECO:0000313" key="3">
    <source>
        <dbReference type="Proteomes" id="UP000002748"/>
    </source>
</evidence>
<proteinExistence type="predicted"/>
<protein>
    <submittedName>
        <fullName evidence="2">Uncharacterized protein</fullName>
    </submittedName>
</protein>
<feature type="compositionally biased region" description="Pro residues" evidence="1">
    <location>
        <begin position="72"/>
        <end position="85"/>
    </location>
</feature>
<dbReference type="RefSeq" id="XP_014182478.1">
    <property type="nucleotide sequence ID" value="XM_014327003.1"/>
</dbReference>
<dbReference type="GeneID" id="25990986"/>
<reference evidence="2 3" key="1">
    <citation type="journal article" date="2012" name="Eukaryot. Cell">
        <title>Draft genome sequence of CBS 2479, the standard type strain of Trichosporon asahii.</title>
        <authorList>
            <person name="Yang R.Y."/>
            <person name="Li H.T."/>
            <person name="Zhu H."/>
            <person name="Zhou G.P."/>
            <person name="Wang M."/>
            <person name="Wang L."/>
        </authorList>
    </citation>
    <scope>NUCLEOTIDE SEQUENCE [LARGE SCALE GENOMIC DNA]</scope>
    <source>
        <strain evidence="3">ATCC 90039 / CBS 2479 / JCM 2466 / KCTC 7840 / NCYC 2677 / UAMH 7654</strain>
    </source>
</reference>
<dbReference type="Proteomes" id="UP000002748">
    <property type="component" value="Unassembled WGS sequence"/>
</dbReference>
<sequence>MAITTDFQQRRVQRRLEDLESFVPPPPPPGSAAAQTHAAQVLAAKKKQTPNVRRALGTKKTFRDWLGELPSTPTPPYVTAAAPPPATPPARLLECVAIHERDGGCGGA</sequence>
<evidence type="ECO:0000313" key="2">
    <source>
        <dbReference type="EMBL" id="EJT51293.1"/>
    </source>
</evidence>
<dbReference type="VEuPathDB" id="FungiDB:A1Q1_07474"/>
<gene>
    <name evidence="2" type="ORF">A1Q1_07474</name>
</gene>
<name>J5R8Q7_TRIAS</name>
<accession>J5R8Q7</accession>
<dbReference type="HOGENOM" id="CLU_2198834_0_0_1"/>
<feature type="region of interest" description="Disordered" evidence="1">
    <location>
        <begin position="65"/>
        <end position="85"/>
    </location>
</feature>